<gene>
    <name evidence="3" type="ORF">HF690_07840</name>
</gene>
<accession>A0A846ZMS0</accession>
<feature type="region of interest" description="Disordered" evidence="1">
    <location>
        <begin position="33"/>
        <end position="122"/>
    </location>
</feature>
<proteinExistence type="predicted"/>
<keyword evidence="4" id="KW-1185">Reference proteome</keyword>
<dbReference type="Proteomes" id="UP000541636">
    <property type="component" value="Unassembled WGS sequence"/>
</dbReference>
<dbReference type="EMBL" id="JAAZQD010000003">
    <property type="protein sequence ID" value="NKZ38870.1"/>
    <property type="molecule type" value="Genomic_DNA"/>
</dbReference>
<organism evidence="3 4">
    <name type="scientific">Oleiagrimonas citrea</name>
    <dbReference type="NCBI Taxonomy" id="1665687"/>
    <lineage>
        <taxon>Bacteria</taxon>
        <taxon>Pseudomonadati</taxon>
        <taxon>Pseudomonadota</taxon>
        <taxon>Gammaproteobacteria</taxon>
        <taxon>Lysobacterales</taxon>
        <taxon>Rhodanobacteraceae</taxon>
        <taxon>Oleiagrimonas</taxon>
    </lineage>
</organism>
<name>A0A846ZMS0_9GAMM</name>
<dbReference type="RefSeq" id="WP_168609059.1">
    <property type="nucleotide sequence ID" value="NZ_JAAZQD010000003.1"/>
</dbReference>
<keyword evidence="2" id="KW-0732">Signal</keyword>
<evidence type="ECO:0000256" key="2">
    <source>
        <dbReference type="SAM" id="SignalP"/>
    </source>
</evidence>
<comment type="caution">
    <text evidence="3">The sequence shown here is derived from an EMBL/GenBank/DDBJ whole genome shotgun (WGS) entry which is preliminary data.</text>
</comment>
<evidence type="ECO:0000313" key="4">
    <source>
        <dbReference type="Proteomes" id="UP000541636"/>
    </source>
</evidence>
<feature type="signal peptide" evidence="2">
    <location>
        <begin position="1"/>
        <end position="25"/>
    </location>
</feature>
<sequence>MTVRIFFLCAFSATLLLAGASPALAQTQGVERVRQQSQVNHLRDTVRGNALREQQRQQTSATTAKAFQNPRAKSQLQSADQARYDRYRARQRTAIDDFASKQAAQPADDQRRTEPAHAASSH</sequence>
<protein>
    <submittedName>
        <fullName evidence="3">Uncharacterized protein</fullName>
    </submittedName>
</protein>
<dbReference type="AlphaFoldDB" id="A0A846ZMS0"/>
<feature type="compositionally biased region" description="Polar residues" evidence="1">
    <location>
        <begin position="56"/>
        <end position="78"/>
    </location>
</feature>
<evidence type="ECO:0000313" key="3">
    <source>
        <dbReference type="EMBL" id="NKZ38870.1"/>
    </source>
</evidence>
<reference evidence="3 4" key="1">
    <citation type="journal article" date="2017" name="Int. J. Syst. Evol. Microbiol.">
        <title>Oleiagrimonas citrea sp. nov., a marine bacterium isolated from tidal flat sediment and emended description of the genus Oleiagrimonas Fang et al. 2015 and Oleiagrimonas soli.</title>
        <authorList>
            <person name="Yang S.H."/>
            <person name="Seo H.S."/>
            <person name="Seong C.N."/>
            <person name="Kwon K.K."/>
        </authorList>
    </citation>
    <scope>NUCLEOTIDE SEQUENCE [LARGE SCALE GENOMIC DNA]</scope>
    <source>
        <strain evidence="3 4">MEBiC09124</strain>
    </source>
</reference>
<evidence type="ECO:0000256" key="1">
    <source>
        <dbReference type="SAM" id="MobiDB-lite"/>
    </source>
</evidence>
<feature type="chain" id="PRO_5032533818" evidence="2">
    <location>
        <begin position="26"/>
        <end position="122"/>
    </location>
</feature>
<feature type="compositionally biased region" description="Basic and acidic residues" evidence="1">
    <location>
        <begin position="82"/>
        <end position="99"/>
    </location>
</feature>